<dbReference type="EMBL" id="SRLO01000143">
    <property type="protein sequence ID" value="TNN72006.1"/>
    <property type="molecule type" value="Genomic_DNA"/>
</dbReference>
<protein>
    <submittedName>
        <fullName evidence="2">Uncharacterized protein</fullName>
    </submittedName>
</protein>
<evidence type="ECO:0000313" key="3">
    <source>
        <dbReference type="Proteomes" id="UP000314294"/>
    </source>
</evidence>
<feature type="compositionally biased region" description="Basic and acidic residues" evidence="1">
    <location>
        <begin position="88"/>
        <end position="100"/>
    </location>
</feature>
<accession>A0A4Z2I1R0</accession>
<sequence length="114" mass="12666">MAAATRYSTSVRSVAELKASSKPSSLRKATLASEPAEPTTLQPLILAIWPTMEPTAPAAEFTSRVSPSWSPKTSSIPYRAVCLERRRWENQNDRNRKKPDYVLPPVLEEPLCPS</sequence>
<feature type="region of interest" description="Disordered" evidence="1">
    <location>
        <begin position="1"/>
        <end position="35"/>
    </location>
</feature>
<comment type="caution">
    <text evidence="2">The sequence shown here is derived from an EMBL/GenBank/DDBJ whole genome shotgun (WGS) entry which is preliminary data.</text>
</comment>
<feature type="compositionally biased region" description="Polar residues" evidence="1">
    <location>
        <begin position="1"/>
        <end position="12"/>
    </location>
</feature>
<feature type="compositionally biased region" description="Low complexity" evidence="1">
    <location>
        <begin position="103"/>
        <end position="114"/>
    </location>
</feature>
<dbReference type="AlphaFoldDB" id="A0A4Z2I1R0"/>
<feature type="region of interest" description="Disordered" evidence="1">
    <location>
        <begin position="88"/>
        <end position="114"/>
    </location>
</feature>
<gene>
    <name evidence="2" type="ORF">EYF80_017794</name>
</gene>
<keyword evidence="3" id="KW-1185">Reference proteome</keyword>
<evidence type="ECO:0000313" key="2">
    <source>
        <dbReference type="EMBL" id="TNN72006.1"/>
    </source>
</evidence>
<organism evidence="2 3">
    <name type="scientific">Liparis tanakae</name>
    <name type="common">Tanaka's snailfish</name>
    <dbReference type="NCBI Taxonomy" id="230148"/>
    <lineage>
        <taxon>Eukaryota</taxon>
        <taxon>Metazoa</taxon>
        <taxon>Chordata</taxon>
        <taxon>Craniata</taxon>
        <taxon>Vertebrata</taxon>
        <taxon>Euteleostomi</taxon>
        <taxon>Actinopterygii</taxon>
        <taxon>Neopterygii</taxon>
        <taxon>Teleostei</taxon>
        <taxon>Neoteleostei</taxon>
        <taxon>Acanthomorphata</taxon>
        <taxon>Eupercaria</taxon>
        <taxon>Perciformes</taxon>
        <taxon>Cottioidei</taxon>
        <taxon>Cottales</taxon>
        <taxon>Liparidae</taxon>
        <taxon>Liparis</taxon>
    </lineage>
</organism>
<name>A0A4Z2I1R0_9TELE</name>
<dbReference type="Proteomes" id="UP000314294">
    <property type="component" value="Unassembled WGS sequence"/>
</dbReference>
<evidence type="ECO:0000256" key="1">
    <source>
        <dbReference type="SAM" id="MobiDB-lite"/>
    </source>
</evidence>
<proteinExistence type="predicted"/>
<reference evidence="2 3" key="1">
    <citation type="submission" date="2019-03" db="EMBL/GenBank/DDBJ databases">
        <title>First draft genome of Liparis tanakae, snailfish: a comprehensive survey of snailfish specific genes.</title>
        <authorList>
            <person name="Kim W."/>
            <person name="Song I."/>
            <person name="Jeong J.-H."/>
            <person name="Kim D."/>
            <person name="Kim S."/>
            <person name="Ryu S."/>
            <person name="Song J.Y."/>
            <person name="Lee S.K."/>
        </authorList>
    </citation>
    <scope>NUCLEOTIDE SEQUENCE [LARGE SCALE GENOMIC DNA]</scope>
    <source>
        <tissue evidence="2">Muscle</tissue>
    </source>
</reference>